<dbReference type="EMBL" id="CAJOAZ010002772">
    <property type="protein sequence ID" value="CAF3958360.1"/>
    <property type="molecule type" value="Genomic_DNA"/>
</dbReference>
<dbReference type="Proteomes" id="UP000663844">
    <property type="component" value="Unassembled WGS sequence"/>
</dbReference>
<feature type="compositionally biased region" description="Polar residues" evidence="1">
    <location>
        <begin position="51"/>
        <end position="72"/>
    </location>
</feature>
<accession>A0A815IR35</accession>
<reference evidence="2" key="1">
    <citation type="submission" date="2021-02" db="EMBL/GenBank/DDBJ databases">
        <authorList>
            <person name="Nowell W R."/>
        </authorList>
    </citation>
    <scope>NUCLEOTIDE SEQUENCE</scope>
</reference>
<feature type="region of interest" description="Disordered" evidence="1">
    <location>
        <begin position="42"/>
        <end position="72"/>
    </location>
</feature>
<dbReference type="Proteomes" id="UP000663845">
    <property type="component" value="Unassembled WGS sequence"/>
</dbReference>
<evidence type="ECO:0000313" key="3">
    <source>
        <dbReference type="EMBL" id="CAF1402573.1"/>
    </source>
</evidence>
<feature type="region of interest" description="Disordered" evidence="1">
    <location>
        <begin position="105"/>
        <end position="132"/>
    </location>
</feature>
<proteinExistence type="predicted"/>
<organism evidence="2 5">
    <name type="scientific">Adineta steineri</name>
    <dbReference type="NCBI Taxonomy" id="433720"/>
    <lineage>
        <taxon>Eukaryota</taxon>
        <taxon>Metazoa</taxon>
        <taxon>Spiralia</taxon>
        <taxon>Gnathifera</taxon>
        <taxon>Rotifera</taxon>
        <taxon>Eurotatoria</taxon>
        <taxon>Bdelloidea</taxon>
        <taxon>Adinetida</taxon>
        <taxon>Adinetidae</taxon>
        <taxon>Adineta</taxon>
    </lineage>
</organism>
<dbReference type="EMBL" id="CAJNOG010000859">
    <property type="protein sequence ID" value="CAF1372249.1"/>
    <property type="molecule type" value="Genomic_DNA"/>
</dbReference>
<feature type="region of interest" description="Disordered" evidence="1">
    <location>
        <begin position="272"/>
        <end position="322"/>
    </location>
</feature>
<evidence type="ECO:0000313" key="5">
    <source>
        <dbReference type="Proteomes" id="UP000663845"/>
    </source>
</evidence>
<feature type="compositionally biased region" description="Low complexity" evidence="1">
    <location>
        <begin position="285"/>
        <end position="304"/>
    </location>
</feature>
<evidence type="ECO:0000256" key="1">
    <source>
        <dbReference type="SAM" id="MobiDB-lite"/>
    </source>
</evidence>
<name>A0A815IR35_9BILA</name>
<feature type="compositionally biased region" description="Polar residues" evidence="1">
    <location>
        <begin position="147"/>
        <end position="164"/>
    </location>
</feature>
<feature type="region of interest" description="Disordered" evidence="1">
    <location>
        <begin position="147"/>
        <end position="228"/>
    </location>
</feature>
<gene>
    <name evidence="3" type="ORF">IZO911_LOCUS39583</name>
    <name evidence="2" type="ORF">JYZ213_LOCUS36190</name>
    <name evidence="4" type="ORF">OXD698_LOCUS27098</name>
</gene>
<evidence type="ECO:0000313" key="2">
    <source>
        <dbReference type="EMBL" id="CAF1372249.1"/>
    </source>
</evidence>
<feature type="compositionally biased region" description="Polar residues" evidence="1">
    <location>
        <begin position="305"/>
        <end position="321"/>
    </location>
</feature>
<protein>
    <submittedName>
        <fullName evidence="2">Uncharacterized protein</fullName>
    </submittedName>
</protein>
<feature type="region of interest" description="Disordered" evidence="1">
    <location>
        <begin position="363"/>
        <end position="382"/>
    </location>
</feature>
<comment type="caution">
    <text evidence="2">The sequence shown here is derived from an EMBL/GenBank/DDBJ whole genome shotgun (WGS) entry which is preliminary data.</text>
</comment>
<feature type="compositionally biased region" description="Low complexity" evidence="1">
    <location>
        <begin position="183"/>
        <end position="196"/>
    </location>
</feature>
<dbReference type="Proteomes" id="UP000663860">
    <property type="component" value="Unassembled WGS sequence"/>
</dbReference>
<feature type="compositionally biased region" description="Low complexity" evidence="1">
    <location>
        <begin position="213"/>
        <end position="226"/>
    </location>
</feature>
<evidence type="ECO:0000313" key="4">
    <source>
        <dbReference type="EMBL" id="CAF3958360.1"/>
    </source>
</evidence>
<dbReference type="AlphaFoldDB" id="A0A815IR35"/>
<dbReference type="EMBL" id="CAJNOE010001224">
    <property type="protein sequence ID" value="CAF1402573.1"/>
    <property type="molecule type" value="Genomic_DNA"/>
</dbReference>
<sequence>MPNNCSDLIQRKQNVLHKLLRSRSERKSLNVVTETTSNLRISVERRPLDRSPSSNQLQPDSAGSSPTRRTNLFTTNRIQPTNAHIYEKHLPLIRDISGTSLHQHRLYDDGYPRSRSKTPIGGTSPKSAQRSLSASISSIFNTLSKRSQENVMGSNGDINELKITSSRRSRQLSNDSSKFGVDTNHTTTTTKKITVTPQKHTGDDGLDNRPGTSRQQRSSMQSARPRLNMPNVQVESPLMHELLTKEQTNTGSLYQRRTNNSVRSPIKHKIDKYRRRSEETTQAITGNTNTGNVGVSTTTLTLGSPSSIRSKPQPSPTSIRRVTSDAEIPTRHDNIRTSMESNVIHADHPRVKSVHIHATHQELVPPATTTHTTSASQRRNPPIPLATAVQQRPSTNNVKHRQQRLSSAKQTAGTSQGNLYLAFIASRHLSTLEDTPECDIDHPRLIQIFTWLKNVEKHRHEQADHDALIIEQDQRMLDQEEDFSLYSEIQHAVDDVPANTTGEPCERIATMAFED</sequence>